<evidence type="ECO:0000313" key="2">
    <source>
        <dbReference type="Proteomes" id="UP000545490"/>
    </source>
</evidence>
<gene>
    <name evidence="1" type="ORF">GGQ65_003931</name>
</gene>
<reference evidence="1 2" key="1">
    <citation type="submission" date="2020-08" db="EMBL/GenBank/DDBJ databases">
        <title>Genomic Encyclopedia of Type Strains, Phase IV (KMG-IV): sequencing the most valuable type-strain genomes for metagenomic binning, comparative biology and taxonomic classification.</title>
        <authorList>
            <person name="Goeker M."/>
        </authorList>
    </citation>
    <scope>NUCLEOTIDE SEQUENCE [LARGE SCALE GENOMIC DNA]</scope>
    <source>
        <strain evidence="1 2">DSM 19331</strain>
    </source>
</reference>
<dbReference type="AlphaFoldDB" id="A0A7W6BCY6"/>
<protein>
    <submittedName>
        <fullName evidence="1">Uncharacterized protein</fullName>
    </submittedName>
</protein>
<dbReference type="EMBL" id="JACIDG010000010">
    <property type="protein sequence ID" value="MBB3916622.1"/>
    <property type="molecule type" value="Genomic_DNA"/>
</dbReference>
<sequence length="107" mass="12426">MQSKKIVSRFNRMMRKEYFRMRRTRLVDDAVPTLKDHKVPVVELICRICDRRCAHERRLLVKTFGASVTFAEIRRRMAMGCERMQTTMGDKCGAHFPCLSDGLADGS</sequence>
<organism evidence="1 2">
    <name type="scientific">Rhizobium fabae</name>
    <dbReference type="NCBI Taxonomy" id="573179"/>
    <lineage>
        <taxon>Bacteria</taxon>
        <taxon>Pseudomonadati</taxon>
        <taxon>Pseudomonadota</taxon>
        <taxon>Alphaproteobacteria</taxon>
        <taxon>Hyphomicrobiales</taxon>
        <taxon>Rhizobiaceae</taxon>
        <taxon>Rhizobium/Agrobacterium group</taxon>
        <taxon>Rhizobium</taxon>
    </lineage>
</organism>
<comment type="caution">
    <text evidence="1">The sequence shown here is derived from an EMBL/GenBank/DDBJ whole genome shotgun (WGS) entry which is preliminary data.</text>
</comment>
<name>A0A7W6BCY6_9HYPH</name>
<proteinExistence type="predicted"/>
<dbReference type="Proteomes" id="UP000545490">
    <property type="component" value="Unassembled WGS sequence"/>
</dbReference>
<accession>A0A7W6BCY6</accession>
<evidence type="ECO:0000313" key="1">
    <source>
        <dbReference type="EMBL" id="MBB3916622.1"/>
    </source>
</evidence>